<accession>A0AC61NJU5</accession>
<proteinExistence type="predicted"/>
<gene>
    <name evidence="1" type="ORF">K4L44_01375</name>
</gene>
<keyword evidence="2" id="KW-1185">Reference proteome</keyword>
<protein>
    <submittedName>
        <fullName evidence="1">Heavy-metal-associated domain-containing protein</fullName>
    </submittedName>
</protein>
<evidence type="ECO:0000313" key="1">
    <source>
        <dbReference type="EMBL" id="QZE14550.1"/>
    </source>
</evidence>
<evidence type="ECO:0000313" key="2">
    <source>
        <dbReference type="Proteomes" id="UP000826212"/>
    </source>
</evidence>
<dbReference type="EMBL" id="CP081303">
    <property type="protein sequence ID" value="QZE14550.1"/>
    <property type="molecule type" value="Genomic_DNA"/>
</dbReference>
<organism evidence="1 2">
    <name type="scientific">Halosquirtibacter laminarini</name>
    <dbReference type="NCBI Taxonomy" id="3374600"/>
    <lineage>
        <taxon>Bacteria</taxon>
        <taxon>Pseudomonadati</taxon>
        <taxon>Bacteroidota</taxon>
        <taxon>Bacteroidia</taxon>
        <taxon>Marinilabiliales</taxon>
        <taxon>Prolixibacteraceae</taxon>
        <taxon>Halosquirtibacter</taxon>
    </lineage>
</organism>
<name>A0AC61NJU5_9BACT</name>
<dbReference type="Proteomes" id="UP000826212">
    <property type="component" value="Chromosome"/>
</dbReference>
<sequence>MKTLKLLLPIFLLLISLSPSFAKKDKKIADVTYICSIDCDHCKKTILKNIPYEKGVKNVEVSIPTKEVKVTFRTDKTDIKKLELAIEKLGYEADVKKQEKETKTKDCCSHKK</sequence>
<reference evidence="1" key="1">
    <citation type="submission" date="2021-08" db="EMBL/GenBank/DDBJ databases">
        <title>Novel anaerobic bacterium isolated from sea squirt in East Sea, Republic of Korea.</title>
        <authorList>
            <person name="Nguyen T.H."/>
            <person name="Li Z."/>
            <person name="Lee Y.-J."/>
            <person name="Ko J."/>
            <person name="Kim S.-G."/>
        </authorList>
    </citation>
    <scope>NUCLEOTIDE SEQUENCE</scope>
    <source>
        <strain evidence="1">KCTC 25031</strain>
    </source>
</reference>